<dbReference type="PANTHER" id="PTHR31066:SF85">
    <property type="entry name" value="OS02G0809100 PROTEIN"/>
    <property type="match status" value="1"/>
</dbReference>
<proteinExistence type="predicted"/>
<evidence type="ECO:0000259" key="1">
    <source>
        <dbReference type="SMART" id="SM00666"/>
    </source>
</evidence>
<dbReference type="CDD" id="cd06410">
    <property type="entry name" value="PB1_UP2"/>
    <property type="match status" value="1"/>
</dbReference>
<feature type="domain" description="PB1" evidence="1">
    <location>
        <begin position="40"/>
        <end position="125"/>
    </location>
</feature>
<protein>
    <recommendedName>
        <fullName evidence="1">PB1 domain-containing protein</fullName>
    </recommendedName>
</protein>
<evidence type="ECO:0000313" key="2">
    <source>
        <dbReference type="EMBL" id="KAK8490372.1"/>
    </source>
</evidence>
<organism evidence="2 3">
    <name type="scientific">Hibiscus sabdariffa</name>
    <name type="common">roselle</name>
    <dbReference type="NCBI Taxonomy" id="183260"/>
    <lineage>
        <taxon>Eukaryota</taxon>
        <taxon>Viridiplantae</taxon>
        <taxon>Streptophyta</taxon>
        <taxon>Embryophyta</taxon>
        <taxon>Tracheophyta</taxon>
        <taxon>Spermatophyta</taxon>
        <taxon>Magnoliopsida</taxon>
        <taxon>eudicotyledons</taxon>
        <taxon>Gunneridae</taxon>
        <taxon>Pentapetalae</taxon>
        <taxon>rosids</taxon>
        <taxon>malvids</taxon>
        <taxon>Malvales</taxon>
        <taxon>Malvaceae</taxon>
        <taxon>Malvoideae</taxon>
        <taxon>Hibiscus</taxon>
    </lineage>
</organism>
<keyword evidence="3" id="KW-1185">Reference proteome</keyword>
<dbReference type="SUPFAM" id="SSF54277">
    <property type="entry name" value="CAD &amp; PB1 domains"/>
    <property type="match status" value="1"/>
</dbReference>
<dbReference type="InterPro" id="IPR000270">
    <property type="entry name" value="PB1_dom"/>
</dbReference>
<dbReference type="EMBL" id="JBBPBN010000285">
    <property type="protein sequence ID" value="KAK8490372.1"/>
    <property type="molecule type" value="Genomic_DNA"/>
</dbReference>
<dbReference type="Pfam" id="PF00564">
    <property type="entry name" value="PB1"/>
    <property type="match status" value="1"/>
</dbReference>
<dbReference type="Proteomes" id="UP001396334">
    <property type="component" value="Unassembled WGS sequence"/>
</dbReference>
<comment type="caution">
    <text evidence="2">The sequence shown here is derived from an EMBL/GenBank/DDBJ whole genome shotgun (WGS) entry which is preliminary data.</text>
</comment>
<name>A0ABR2ABE4_9ROSI</name>
<dbReference type="SMART" id="SM00666">
    <property type="entry name" value="PB1"/>
    <property type="match status" value="1"/>
</dbReference>
<dbReference type="PANTHER" id="PTHR31066">
    <property type="entry name" value="OS05G0427100 PROTEIN-RELATED"/>
    <property type="match status" value="1"/>
</dbReference>
<sequence length="343" mass="37947">MDSPSLSPESALPSSTAASNDAIPRVKILCSFLGSILPRPQDGKLRYVGGETHIVSVPRDITYAKLMTKMRELYCGAAVLKYQQPDEDLDALTLLTNDEDVINMMEECEKLASRDRFCRLRIFLFLHPEQDGLSPFVYGNERRFVDALNSLNVGSDFRKYGHNGLHSIHMNLPLEHGNLSEGHHHMLSNYVLQRAGSALGNEVFVDPVVASPHTHIPLEEHGAAWYGGDNVYQPLRAHAHPLRRNVQNQNHGAPAYEACSLVQQVNSAVNAACFKDPAECSARHHVATDGQNPWVGSPEKVLSSDGVVVPDIDYANVPHCQETQDTLTSERVHAPQDMLKFVS</sequence>
<dbReference type="Gene3D" id="3.10.20.90">
    <property type="entry name" value="Phosphatidylinositol 3-kinase Catalytic Subunit, Chain A, domain 1"/>
    <property type="match status" value="1"/>
</dbReference>
<reference evidence="2 3" key="1">
    <citation type="journal article" date="2024" name="G3 (Bethesda)">
        <title>Genome assembly of Hibiscus sabdariffa L. provides insights into metabolisms of medicinal natural products.</title>
        <authorList>
            <person name="Kim T."/>
        </authorList>
    </citation>
    <scope>NUCLEOTIDE SEQUENCE [LARGE SCALE GENOMIC DNA]</scope>
    <source>
        <strain evidence="2">TK-2024</strain>
        <tissue evidence="2">Old leaves</tissue>
    </source>
</reference>
<dbReference type="InterPro" id="IPR053198">
    <property type="entry name" value="Gynoecium_Dev_Regulator"/>
</dbReference>
<accession>A0ABR2ABE4</accession>
<evidence type="ECO:0000313" key="3">
    <source>
        <dbReference type="Proteomes" id="UP001396334"/>
    </source>
</evidence>
<gene>
    <name evidence="2" type="ORF">V6N11_083521</name>
</gene>